<dbReference type="AlphaFoldDB" id="A0A2A2AJW3"/>
<name>A0A2A2AJW3_9BURK</name>
<accession>A0A2A2AJW3</accession>
<comment type="caution">
    <text evidence="1">The sequence shown here is derived from an EMBL/GenBank/DDBJ whole genome shotgun (WGS) entry which is preliminary data.</text>
</comment>
<dbReference type="EMBL" id="NSJB01000001">
    <property type="protein sequence ID" value="PAT38002.1"/>
    <property type="molecule type" value="Genomic_DNA"/>
</dbReference>
<evidence type="ECO:0000313" key="2">
    <source>
        <dbReference type="Proteomes" id="UP000218054"/>
    </source>
</evidence>
<organism evidence="1 2">
    <name type="scientific">Vandammella animalimorsus</name>
    <dbReference type="NCBI Taxonomy" id="2029117"/>
    <lineage>
        <taxon>Bacteria</taxon>
        <taxon>Pseudomonadati</taxon>
        <taxon>Pseudomonadota</taxon>
        <taxon>Betaproteobacteria</taxon>
        <taxon>Burkholderiales</taxon>
        <taxon>Comamonadaceae</taxon>
        <taxon>Vandammella</taxon>
    </lineage>
</organism>
<keyword evidence="2" id="KW-1185">Reference proteome</keyword>
<proteinExistence type="predicted"/>
<dbReference type="Proteomes" id="UP000218054">
    <property type="component" value="Unassembled WGS sequence"/>
</dbReference>
<evidence type="ECO:0000313" key="1">
    <source>
        <dbReference type="EMBL" id="PAT38002.1"/>
    </source>
</evidence>
<reference evidence="1 2" key="1">
    <citation type="submission" date="2017-08" db="EMBL/GenBank/DDBJ databases">
        <title>WGS of Clinical strains of the CDC Group NO-1 linked to zoonotic infections in humans.</title>
        <authorList>
            <person name="Bernier A.-M."/>
            <person name="Bernard K."/>
        </authorList>
    </citation>
    <scope>NUCLEOTIDE SEQUENCE [LARGE SCALE GENOMIC DNA]</scope>
    <source>
        <strain evidence="1 2">NML00-0135</strain>
    </source>
</reference>
<protein>
    <submittedName>
        <fullName evidence="1">Uncharacterized protein</fullName>
    </submittedName>
</protein>
<sequence>MDVVAIKLDAKEPERLRSKEVLKQVLAGAEHSSRVLSRPYNIKKVEFVSGDSLPEEIYFHLTQAIIERLHTEGENF</sequence>
<gene>
    <name evidence="1" type="ORF">CK625_00180</name>
</gene>